<evidence type="ECO:0000256" key="2">
    <source>
        <dbReference type="ARBA" id="ARBA00022553"/>
    </source>
</evidence>
<dbReference type="PANTHER" id="PTHR36118">
    <property type="entry name" value="ION-TRANSLOCATING OXIDOREDUCTASE COMPLEX SUBUNIT G"/>
    <property type="match status" value="1"/>
</dbReference>
<feature type="transmembrane region" description="Helical" evidence="7">
    <location>
        <begin position="12"/>
        <end position="31"/>
    </location>
</feature>
<comment type="subunit">
    <text evidence="6">The complex is composed of six subunits: RnfA, RnfB, RnfC, RnfD, RnfE and RnfG.</text>
</comment>
<reference evidence="10" key="1">
    <citation type="submission" date="2017-08" db="EMBL/GenBank/DDBJ databases">
        <title>Direct submision.</title>
        <authorList>
            <person name="Kim S.-J."/>
            <person name="Rhee S.-K."/>
        </authorList>
    </citation>
    <scope>NUCLEOTIDE SEQUENCE [LARGE SCALE GENOMIC DNA]</scope>
    <source>
        <strain evidence="10">GI5</strain>
    </source>
</reference>
<name>A0A2K9LQ86_9GAMM</name>
<evidence type="ECO:0000256" key="7">
    <source>
        <dbReference type="SAM" id="Phobius"/>
    </source>
</evidence>
<evidence type="ECO:0000313" key="10">
    <source>
        <dbReference type="Proteomes" id="UP000235116"/>
    </source>
</evidence>
<evidence type="ECO:0000256" key="5">
    <source>
        <dbReference type="ARBA" id="ARBA00022982"/>
    </source>
</evidence>
<keyword evidence="6 7" id="KW-0472">Membrane</keyword>
<keyword evidence="6" id="KW-1003">Cell membrane</keyword>
<dbReference type="GO" id="GO:0009055">
    <property type="term" value="F:electron transfer activity"/>
    <property type="evidence" value="ECO:0007669"/>
    <property type="project" value="InterPro"/>
</dbReference>
<evidence type="ECO:0000256" key="1">
    <source>
        <dbReference type="ARBA" id="ARBA00022448"/>
    </source>
</evidence>
<keyword evidence="6" id="KW-0997">Cell inner membrane</keyword>
<dbReference type="EMBL" id="CP022684">
    <property type="protein sequence ID" value="AUM14496.1"/>
    <property type="molecule type" value="Genomic_DNA"/>
</dbReference>
<dbReference type="OrthoDB" id="9784165at2"/>
<keyword evidence="4 6" id="KW-0288">FMN</keyword>
<evidence type="ECO:0000256" key="6">
    <source>
        <dbReference type="HAMAP-Rule" id="MF_00479"/>
    </source>
</evidence>
<dbReference type="GO" id="GO:0005886">
    <property type="term" value="C:plasma membrane"/>
    <property type="evidence" value="ECO:0007669"/>
    <property type="project" value="UniProtKB-SubCell"/>
</dbReference>
<proteinExistence type="inferred from homology"/>
<dbReference type="Pfam" id="PF04205">
    <property type="entry name" value="FMN_bind"/>
    <property type="match status" value="1"/>
</dbReference>
<comment type="subcellular location">
    <subcellularLocation>
        <location evidence="6">Cell inner membrane</location>
        <topology evidence="6">Single-pass membrane protein</topology>
    </subcellularLocation>
</comment>
<keyword evidence="5 6" id="KW-0249">Electron transport</keyword>
<accession>A0A2K9LQ86</accession>
<dbReference type="NCBIfam" id="TIGR01947">
    <property type="entry name" value="rnfG"/>
    <property type="match status" value="1"/>
</dbReference>
<dbReference type="GO" id="GO:0022900">
    <property type="term" value="P:electron transport chain"/>
    <property type="evidence" value="ECO:0007669"/>
    <property type="project" value="UniProtKB-UniRule"/>
</dbReference>
<dbReference type="AlphaFoldDB" id="A0A2K9LQ86"/>
<evidence type="ECO:0000259" key="8">
    <source>
        <dbReference type="SMART" id="SM00900"/>
    </source>
</evidence>
<keyword evidence="2 6" id="KW-0597">Phosphoprotein</keyword>
<protein>
    <recommendedName>
        <fullName evidence="6">Ion-translocating oxidoreductase complex subunit G</fullName>
        <ecNumber evidence="6">7.-.-.-</ecNumber>
    </recommendedName>
    <alternativeName>
        <fullName evidence="6">Rnf electron transport complex subunit G</fullName>
    </alternativeName>
</protein>
<keyword evidence="6" id="KW-1278">Translocase</keyword>
<evidence type="ECO:0000256" key="3">
    <source>
        <dbReference type="ARBA" id="ARBA00022630"/>
    </source>
</evidence>
<evidence type="ECO:0000313" key="9">
    <source>
        <dbReference type="EMBL" id="AUM14496.1"/>
    </source>
</evidence>
<dbReference type="Proteomes" id="UP000235116">
    <property type="component" value="Chromosome"/>
</dbReference>
<comment type="function">
    <text evidence="6">Part of a membrane-bound complex that couples electron transfer with translocation of ions across the membrane.</text>
</comment>
<evidence type="ECO:0000256" key="4">
    <source>
        <dbReference type="ARBA" id="ARBA00022643"/>
    </source>
</evidence>
<dbReference type="EC" id="7.-.-.-" evidence="6"/>
<keyword evidence="6 7" id="KW-0812">Transmembrane</keyword>
<dbReference type="SMART" id="SM00900">
    <property type="entry name" value="FMN_bind"/>
    <property type="match status" value="1"/>
</dbReference>
<comment type="cofactor">
    <cofactor evidence="6">
        <name>FMN</name>
        <dbReference type="ChEBI" id="CHEBI:58210"/>
    </cofactor>
</comment>
<dbReference type="PIRSF" id="PIRSF006091">
    <property type="entry name" value="E_trnsport_RnfG"/>
    <property type="match status" value="1"/>
</dbReference>
<dbReference type="GO" id="GO:0010181">
    <property type="term" value="F:FMN binding"/>
    <property type="evidence" value="ECO:0007669"/>
    <property type="project" value="InterPro"/>
</dbReference>
<feature type="domain" description="FMN-binding" evidence="8">
    <location>
        <begin position="102"/>
        <end position="195"/>
    </location>
</feature>
<dbReference type="PANTHER" id="PTHR36118:SF1">
    <property type="entry name" value="ION-TRANSLOCATING OXIDOREDUCTASE COMPLEX SUBUNIT G"/>
    <property type="match status" value="1"/>
</dbReference>
<organism evidence="9 10">
    <name type="scientific">Ketobacter alkanivorans</name>
    <dbReference type="NCBI Taxonomy" id="1917421"/>
    <lineage>
        <taxon>Bacteria</taxon>
        <taxon>Pseudomonadati</taxon>
        <taxon>Pseudomonadota</taxon>
        <taxon>Gammaproteobacteria</taxon>
        <taxon>Pseudomonadales</taxon>
        <taxon>Ketobacteraceae</taxon>
        <taxon>Ketobacter</taxon>
    </lineage>
</organism>
<feature type="modified residue" description="FMN phosphoryl threonine" evidence="6">
    <location>
        <position position="178"/>
    </location>
</feature>
<keyword evidence="1 6" id="KW-0813">Transport</keyword>
<dbReference type="NCBIfam" id="NF002519">
    <property type="entry name" value="PRK01908.1"/>
    <property type="match status" value="1"/>
</dbReference>
<gene>
    <name evidence="6" type="primary">rnfG</name>
    <name evidence="9" type="ORF">Kalk_19605</name>
</gene>
<dbReference type="InterPro" id="IPR010209">
    <property type="entry name" value="Ion_transpt_RnfG/RsxG"/>
</dbReference>
<dbReference type="HAMAP" id="MF_00479">
    <property type="entry name" value="RsxG_RnfG"/>
    <property type="match status" value="1"/>
</dbReference>
<keyword evidence="3 6" id="KW-0285">Flavoprotein</keyword>
<sequence>MIGQSVTRNSIILGLFAIITTGMVVATANLTKDKIAEEKQNALKRSLLEVMPKDRLNNDLLKDSLELQADKLLGTTEPKSAYIAKLSQEPSGIIMQVIAPEGYGGSINLLVGVGIAGDITGVRVIPPHFETPGLGDAVDIQKSDWITSFNGKSLANLDEKGWKVKKDGGQFDAFTGATITPRAVVDAVHKALLYFDQHHSELLYSNRTSPTTAKGE</sequence>
<dbReference type="RefSeq" id="WP_101895869.1">
    <property type="nucleotide sequence ID" value="NZ_CP022684.1"/>
</dbReference>
<comment type="similarity">
    <text evidence="6">Belongs to the RnfG family.</text>
</comment>
<keyword evidence="6 7" id="KW-1133">Transmembrane helix</keyword>
<dbReference type="InterPro" id="IPR007329">
    <property type="entry name" value="FMN-bd"/>
</dbReference>
<keyword evidence="10" id="KW-1185">Reference proteome</keyword>
<dbReference type="KEGG" id="kak:Kalk_19605"/>